<evidence type="ECO:0000313" key="1">
    <source>
        <dbReference type="EMBL" id="MDA4844119.1"/>
    </source>
</evidence>
<sequence length="141" mass="15451">MSRQRLLIGTLVVSLLANAFFIGFAATRMLDEPDTKRQGGILRGVSHRLTKNLDEPARLQIAGALDAVTPQYEESLQARRENYSRLRGLLAASEPDRAAIDTVLGDMTEQSSGLVLAVHEEVIEAILELPANQRAQIADEN</sequence>
<dbReference type="Pfam" id="PF13801">
    <property type="entry name" value="Metal_resist"/>
    <property type="match status" value="1"/>
</dbReference>
<keyword evidence="2" id="KW-1185">Reference proteome</keyword>
<reference evidence="1" key="1">
    <citation type="submission" date="2022-11" db="EMBL/GenBank/DDBJ databases">
        <title>Hoeflea poritis sp. nov., isolated from scleractinian coral Porites lutea.</title>
        <authorList>
            <person name="Zhang G."/>
            <person name="Wei Q."/>
            <person name="Cai L."/>
        </authorList>
    </citation>
    <scope>NUCLEOTIDE SEQUENCE</scope>
    <source>
        <strain evidence="1">E7-10</strain>
    </source>
</reference>
<protein>
    <submittedName>
        <fullName evidence="1">Periplasmic heavy metal sensor</fullName>
    </submittedName>
</protein>
<proteinExistence type="predicted"/>
<accession>A0ABT4VHP5</accession>
<dbReference type="RefSeq" id="WP_271087642.1">
    <property type="nucleotide sequence ID" value="NZ_JAPJZH010000001.1"/>
</dbReference>
<name>A0ABT4VHP5_9HYPH</name>
<dbReference type="EMBL" id="JAPJZH010000001">
    <property type="protein sequence ID" value="MDA4844119.1"/>
    <property type="molecule type" value="Genomic_DNA"/>
</dbReference>
<comment type="caution">
    <text evidence="1">The sequence shown here is derived from an EMBL/GenBank/DDBJ whole genome shotgun (WGS) entry which is preliminary data.</text>
</comment>
<organism evidence="1 2">
    <name type="scientific">Hoeflea poritis</name>
    <dbReference type="NCBI Taxonomy" id="2993659"/>
    <lineage>
        <taxon>Bacteria</taxon>
        <taxon>Pseudomonadati</taxon>
        <taxon>Pseudomonadota</taxon>
        <taxon>Alphaproteobacteria</taxon>
        <taxon>Hyphomicrobiales</taxon>
        <taxon>Rhizobiaceae</taxon>
        <taxon>Hoeflea</taxon>
    </lineage>
</organism>
<gene>
    <name evidence="1" type="ORF">OOZ53_02110</name>
</gene>
<dbReference type="Proteomes" id="UP001148313">
    <property type="component" value="Unassembled WGS sequence"/>
</dbReference>
<evidence type="ECO:0000313" key="2">
    <source>
        <dbReference type="Proteomes" id="UP001148313"/>
    </source>
</evidence>
<dbReference type="InterPro" id="IPR025961">
    <property type="entry name" value="Metal_resist"/>
</dbReference>